<feature type="region of interest" description="Disordered" evidence="5">
    <location>
        <begin position="1191"/>
        <end position="1322"/>
    </location>
</feature>
<evidence type="ECO:0008006" key="11">
    <source>
        <dbReference type="Google" id="ProtNLM"/>
    </source>
</evidence>
<evidence type="ECO:0000256" key="1">
    <source>
        <dbReference type="ARBA" id="ARBA00022553"/>
    </source>
</evidence>
<sequence>MGDMAHSLLEGKRFFCREWVFSKILHCLETLQRRVDEDGAGLNNGRNGILIVGGPGAGKTACCSEMVRPTAEHGKQLQLRKRLLAHHFCQSHDLNTLSLAEFIYQICVQLLESPLVEGYGEKVTEEDLCLKSIAEDPDAAFKKLIIFPLLEIECPQQACFLLVDSIDESYNTSQLPCNSSSCKGSFSNTISELLGNHCHLLPSWLILVCTARKQSKYIGKLFSGFRKIGLDDLRKSQVIRDVQQYILSRLDQDFALRQHIRRETAEMLNQLHIKSNGCFLYLEKVLDGISENFIVLREIREIPGTLYGLYLWLCQRLFTKKQFSKVQPVLCILLVSRQPMQESEILACLTSRHPAITKEDFAKRMHVLRRVLIKSPDGYQFLFHHSFSEWFCDVKYCTQKYLCQQQDGHIMKAIWLASRASELNSCEVADLAYHLSHSTKLFGDLNQEVPLFLLSLGIKVFNEDFNLHAHDVKVVKLLAACGVTKQTVRTVPSKLEGSREPTRNGSDTCLDEGGGEAPCENADDPAIRTCVTEETNEAESPAKVDVIGDVNQVDYNQRTPLHNAANDGNLAVVQFLISHNVSLEAVDRHGRTALNLAARQGHATVVRELLSAGVDVDHADNDGWTPLRSAAWAGHVDIVDILLAQSAQVDLTDGDGRTALRAAAWGGHEEVVNSLIKAGASPSLPDSEGRTPLIAAAYMGHADIVERLLSAGADVNHADSDGRTALSVAALCVAASQGHLKVVNLLLERNAEVDHQDRDGTTPLLVAAFEGHKEVCELLLEYEADVDAVDKAGRTPLWAAASMGHAAVCELLLFWGAYVDHIDGEGRTVLSVAAAQGNVSVVRLLLARGLDEGHRDNAGWTPLHYSSFEGHQEVTEVLVESGARLNETDNDGKHALLLSAQEGHISVLEALLNLGAVIDQRSHDGRTALRAAAIEGYRDIVQLLVSRGSDVNYRDADGRSTLYLLALENRVAMAQFLIRCGADVEARDVEGRTPLHVSAWQGHLEMVELLVSAGAEVNAVDNDRRTPLQSASWQGHSEIVRLLCERGSKIDHTCNQGATALCIAAQEGHLECVRALLEWGANPVHSDRCGRTPIRVALKSGHVSISKLLEEIALARSKTMLAKGLNVAEWDGLGTRHGGESLDPCKPSSSNFQPGFYASSDNPACGTTESHFLPQGSTPDGEKRRSITSIVGGVGAPSNMTTSTKSSHNSNSEQSGSPGMLSRQDRSRRSTSGSNNNDSNSKQSGLSFTQQVQQLSRMKGRPGSRLLSPLNEPQSPIYASPPQSPSSDSINDDRMSPHSAFPRSDNALRGSHNSGDFSGADIGGGKSGSPLLSNGCSVQPFAFTRDSHMKIILGNSSSENSGNGKNPRKNGLTYNANSSIISATSAIRSGLTALKAGVLEAAVGKKGQQDDSPLVSAASMAVPNLVRKKPVKSDGNGVVPWKRETPL</sequence>
<feature type="repeat" description="ANK" evidence="4">
    <location>
        <begin position="556"/>
        <end position="588"/>
    </location>
</feature>
<dbReference type="PANTHER" id="PTHR24171">
    <property type="entry name" value="ANKYRIN REPEAT DOMAIN-CONTAINING PROTEIN 39-RELATED"/>
    <property type="match status" value="1"/>
</dbReference>
<evidence type="ECO:0000259" key="6">
    <source>
        <dbReference type="Pfam" id="PF24883"/>
    </source>
</evidence>
<dbReference type="InterPro" id="IPR058056">
    <property type="entry name" value="WH_TANC1/2"/>
</dbReference>
<feature type="repeat" description="ANK" evidence="4">
    <location>
        <begin position="990"/>
        <end position="1022"/>
    </location>
</feature>
<accession>A0ABP1RKW7</accession>
<feature type="compositionally biased region" description="Low complexity" evidence="5">
    <location>
        <begin position="1198"/>
        <end position="1217"/>
    </location>
</feature>
<name>A0ABP1RKW7_9HEXA</name>
<dbReference type="InterPro" id="IPR036770">
    <property type="entry name" value="Ankyrin_rpt-contain_sf"/>
</dbReference>
<dbReference type="Pfam" id="PF13637">
    <property type="entry name" value="Ank_4"/>
    <property type="match status" value="2"/>
</dbReference>
<dbReference type="InterPro" id="IPR002110">
    <property type="entry name" value="Ankyrin_rpt"/>
</dbReference>
<organism evidence="9 10">
    <name type="scientific">Orchesella dallaii</name>
    <dbReference type="NCBI Taxonomy" id="48710"/>
    <lineage>
        <taxon>Eukaryota</taxon>
        <taxon>Metazoa</taxon>
        <taxon>Ecdysozoa</taxon>
        <taxon>Arthropoda</taxon>
        <taxon>Hexapoda</taxon>
        <taxon>Collembola</taxon>
        <taxon>Entomobryomorpha</taxon>
        <taxon>Entomobryoidea</taxon>
        <taxon>Orchesellidae</taxon>
        <taxon>Orchesellinae</taxon>
        <taxon>Orchesella</taxon>
    </lineage>
</organism>
<protein>
    <recommendedName>
        <fullName evidence="11">Ankyrin repeat domain-containing protein 50</fullName>
    </recommendedName>
</protein>
<feature type="repeat" description="ANK" evidence="4">
    <location>
        <begin position="924"/>
        <end position="956"/>
    </location>
</feature>
<feature type="repeat" description="ANK" evidence="4">
    <location>
        <begin position="1056"/>
        <end position="1088"/>
    </location>
</feature>
<evidence type="ECO:0000259" key="7">
    <source>
        <dbReference type="Pfam" id="PF25520"/>
    </source>
</evidence>
<keyword evidence="3 4" id="KW-0040">ANK repeat</keyword>
<dbReference type="InterPro" id="IPR027417">
    <property type="entry name" value="P-loop_NTPase"/>
</dbReference>
<feature type="repeat" description="ANK" evidence="4">
    <location>
        <begin position="759"/>
        <end position="791"/>
    </location>
</feature>
<feature type="repeat" description="ANK" evidence="4">
    <location>
        <begin position="891"/>
        <end position="923"/>
    </location>
</feature>
<evidence type="ECO:0000313" key="10">
    <source>
        <dbReference type="Proteomes" id="UP001642540"/>
    </source>
</evidence>
<feature type="repeat" description="ANK" evidence="4">
    <location>
        <begin position="858"/>
        <end position="890"/>
    </location>
</feature>
<feature type="repeat" description="ANK" evidence="4">
    <location>
        <begin position="688"/>
        <end position="720"/>
    </location>
</feature>
<dbReference type="InterPro" id="IPR056884">
    <property type="entry name" value="NPHP3-like_N"/>
</dbReference>
<dbReference type="SUPFAM" id="SSF48403">
    <property type="entry name" value="Ankyrin repeat"/>
    <property type="match status" value="2"/>
</dbReference>
<feature type="compositionally biased region" description="Polar residues" evidence="5">
    <location>
        <begin position="1245"/>
        <end position="1256"/>
    </location>
</feature>
<feature type="repeat" description="ANK" evidence="4">
    <location>
        <begin position="726"/>
        <end position="758"/>
    </location>
</feature>
<feature type="repeat" description="ANK" evidence="4">
    <location>
        <begin position="957"/>
        <end position="989"/>
    </location>
</feature>
<dbReference type="Pfam" id="PF25520">
    <property type="entry name" value="AAA_lid_TANC1"/>
    <property type="match status" value="1"/>
</dbReference>
<keyword evidence="1" id="KW-0597">Phosphoprotein</keyword>
<feature type="repeat" description="ANK" evidence="4">
    <location>
        <begin position="589"/>
        <end position="621"/>
    </location>
</feature>
<comment type="caution">
    <text evidence="9">The sequence shown here is derived from an EMBL/GenBank/DDBJ whole genome shotgun (WGS) entry which is preliminary data.</text>
</comment>
<evidence type="ECO:0000256" key="5">
    <source>
        <dbReference type="SAM" id="MobiDB-lite"/>
    </source>
</evidence>
<feature type="repeat" description="ANK" evidence="4">
    <location>
        <begin position="1023"/>
        <end position="1055"/>
    </location>
</feature>
<dbReference type="EMBL" id="CAXLJM020000078">
    <property type="protein sequence ID" value="CAL8129706.1"/>
    <property type="molecule type" value="Genomic_DNA"/>
</dbReference>
<feature type="repeat" description="ANK" evidence="4">
    <location>
        <begin position="655"/>
        <end position="687"/>
    </location>
</feature>
<evidence type="ECO:0000256" key="2">
    <source>
        <dbReference type="ARBA" id="ARBA00022737"/>
    </source>
</evidence>
<feature type="region of interest" description="Disordered" evidence="5">
    <location>
        <begin position="1427"/>
        <end position="1447"/>
    </location>
</feature>
<dbReference type="PRINTS" id="PR01415">
    <property type="entry name" value="ANKYRIN"/>
</dbReference>
<reference evidence="9 10" key="1">
    <citation type="submission" date="2024-08" db="EMBL/GenBank/DDBJ databases">
        <authorList>
            <person name="Cucini C."/>
            <person name="Frati F."/>
        </authorList>
    </citation>
    <scope>NUCLEOTIDE SEQUENCE [LARGE SCALE GENOMIC DNA]</scope>
</reference>
<dbReference type="Gene3D" id="1.25.40.20">
    <property type="entry name" value="Ankyrin repeat-containing domain"/>
    <property type="match status" value="8"/>
</dbReference>
<keyword evidence="2" id="KW-0677">Repeat</keyword>
<dbReference type="Pfam" id="PF25521">
    <property type="entry name" value="WHD_TANC1"/>
    <property type="match status" value="1"/>
</dbReference>
<dbReference type="PANTHER" id="PTHR24171:SF9">
    <property type="entry name" value="ANKYRIN REPEAT DOMAIN-CONTAINING PROTEIN 39"/>
    <property type="match status" value="1"/>
</dbReference>
<dbReference type="Pfam" id="PF24883">
    <property type="entry name" value="NPHP3_N"/>
    <property type="match status" value="1"/>
</dbReference>
<evidence type="ECO:0000313" key="9">
    <source>
        <dbReference type="EMBL" id="CAL8129706.1"/>
    </source>
</evidence>
<evidence type="ECO:0000256" key="3">
    <source>
        <dbReference type="ARBA" id="ARBA00023043"/>
    </source>
</evidence>
<dbReference type="PROSITE" id="PS50297">
    <property type="entry name" value="ANK_REP_REGION"/>
    <property type="match status" value="16"/>
</dbReference>
<feature type="domain" description="TANC1/2-like AAA+ ATPase lid" evidence="7">
    <location>
        <begin position="232"/>
        <end position="315"/>
    </location>
</feature>
<proteinExistence type="predicted"/>
<dbReference type="Pfam" id="PF12796">
    <property type="entry name" value="Ank_2"/>
    <property type="match status" value="5"/>
</dbReference>
<feature type="domain" description="Nephrocystin 3-like N-terminal" evidence="6">
    <location>
        <begin position="49"/>
        <end position="174"/>
    </location>
</feature>
<evidence type="ECO:0000259" key="8">
    <source>
        <dbReference type="Pfam" id="PF25521"/>
    </source>
</evidence>
<dbReference type="InterPro" id="IPR058018">
    <property type="entry name" value="AAA_lid_TANC1/2"/>
</dbReference>
<feature type="repeat" description="ANK" evidence="4">
    <location>
        <begin position="792"/>
        <end position="824"/>
    </location>
</feature>
<feature type="repeat" description="ANK" evidence="4">
    <location>
        <begin position="825"/>
        <end position="857"/>
    </location>
</feature>
<dbReference type="PROSITE" id="PS50088">
    <property type="entry name" value="ANK_REPEAT"/>
    <property type="match status" value="16"/>
</dbReference>
<dbReference type="SUPFAM" id="SSF52540">
    <property type="entry name" value="P-loop containing nucleoside triphosphate hydrolases"/>
    <property type="match status" value="1"/>
</dbReference>
<dbReference type="Pfam" id="PF00023">
    <property type="entry name" value="Ank"/>
    <property type="match status" value="1"/>
</dbReference>
<feature type="repeat" description="ANK" evidence="4">
    <location>
        <begin position="622"/>
        <end position="654"/>
    </location>
</feature>
<feature type="domain" description="TANC1/2-like winged helix" evidence="8">
    <location>
        <begin position="316"/>
        <end position="438"/>
    </location>
</feature>
<dbReference type="Proteomes" id="UP001642540">
    <property type="component" value="Unassembled WGS sequence"/>
</dbReference>
<keyword evidence="10" id="KW-1185">Reference proteome</keyword>
<evidence type="ECO:0000256" key="4">
    <source>
        <dbReference type="PROSITE-ProRule" id="PRU00023"/>
    </source>
</evidence>
<feature type="compositionally biased region" description="Low complexity" evidence="5">
    <location>
        <begin position="1230"/>
        <end position="1244"/>
    </location>
</feature>
<dbReference type="SMART" id="SM00248">
    <property type="entry name" value="ANK"/>
    <property type="match status" value="17"/>
</dbReference>
<feature type="region of interest" description="Disordered" evidence="5">
    <location>
        <begin position="492"/>
        <end position="523"/>
    </location>
</feature>
<gene>
    <name evidence="9" type="ORF">ODALV1_LOCUS23407</name>
</gene>